<gene>
    <name evidence="1" type="ORF">OJAG_26420</name>
</gene>
<evidence type="ECO:0000313" key="2">
    <source>
        <dbReference type="Proteomes" id="UP000076447"/>
    </source>
</evidence>
<evidence type="ECO:0000313" key="1">
    <source>
        <dbReference type="EMBL" id="KZM34607.1"/>
    </source>
</evidence>
<organism evidence="1 2">
    <name type="scientific">Oerskovia enterophila</name>
    <dbReference type="NCBI Taxonomy" id="43678"/>
    <lineage>
        <taxon>Bacteria</taxon>
        <taxon>Bacillati</taxon>
        <taxon>Actinomycetota</taxon>
        <taxon>Actinomycetes</taxon>
        <taxon>Micrococcales</taxon>
        <taxon>Cellulomonadaceae</taxon>
        <taxon>Oerskovia</taxon>
    </lineage>
</organism>
<dbReference type="AlphaFoldDB" id="A0A161XD71"/>
<comment type="caution">
    <text evidence="1">The sequence shown here is derived from an EMBL/GenBank/DDBJ whole genome shotgun (WGS) entry which is preliminary data.</text>
</comment>
<dbReference type="RefSeq" id="WP_068709078.1">
    <property type="nucleotide sequence ID" value="NZ_LRIE01000078.1"/>
</dbReference>
<dbReference type="PATRIC" id="fig|43678.3.peg.2764"/>
<accession>A0A161XD71</accession>
<dbReference type="STRING" id="43678.OJAG_26420"/>
<name>A0A161XD71_9CELL</name>
<reference evidence="1 2" key="1">
    <citation type="submission" date="2016-01" db="EMBL/GenBank/DDBJ databases">
        <title>Genome sequence of Oerskovia enterophila VJag, an agar and cellulose degrading bacterium.</title>
        <authorList>
            <person name="Poehlein A."/>
            <person name="Jag V."/>
            <person name="Bengelsdorf F."/>
            <person name="Duerre P."/>
            <person name="Daniel R."/>
        </authorList>
    </citation>
    <scope>NUCLEOTIDE SEQUENCE [LARGE SCALE GENOMIC DNA]</scope>
    <source>
        <strain evidence="1 2">VJag</strain>
    </source>
</reference>
<dbReference type="Proteomes" id="UP000076447">
    <property type="component" value="Unassembled WGS sequence"/>
</dbReference>
<sequence>MDSTSTPAETTGASATVPTGSAEVDAYGLDGQAPPSAGLRALERLVGTWRVTGGAEGEVTYEWMEGGYFLLQRVRLDQFGQEIKGLEVIGNLHPFGEPVGEDVVSRFYDSLGNTLDYVYDITGDTLTIWAGGKGSPAYFEGTFDAADRVVVGEWVYPDGGGYPSTMTRH</sequence>
<dbReference type="EMBL" id="LRIE01000078">
    <property type="protein sequence ID" value="KZM34607.1"/>
    <property type="molecule type" value="Genomic_DNA"/>
</dbReference>
<proteinExistence type="predicted"/>
<protein>
    <recommendedName>
        <fullName evidence="3">DUF1579 domain-containing protein</fullName>
    </recommendedName>
</protein>
<evidence type="ECO:0008006" key="3">
    <source>
        <dbReference type="Google" id="ProtNLM"/>
    </source>
</evidence>